<dbReference type="RefSeq" id="WP_061662584.1">
    <property type="nucleotide sequence ID" value="NZ_LOMO01000001.1"/>
</dbReference>
<evidence type="ECO:0000313" key="3">
    <source>
        <dbReference type="Proteomes" id="UP000075476"/>
    </source>
</evidence>
<reference evidence="2 4" key="2">
    <citation type="submission" date="2017-09" db="EMBL/GenBank/DDBJ databases">
        <title>Large-scale bioinformatics analysis of Bacillus genomes uncovers conserved roles of natural products in bacterial physiology.</title>
        <authorList>
            <consortium name="Agbiome Team Llc"/>
            <person name="Bleich R.M."/>
            <person name="Kirk G.J."/>
            <person name="Santa Maria K.C."/>
            <person name="Allen S.E."/>
            <person name="Farag S."/>
            <person name="Shank E.A."/>
            <person name="Bowers A."/>
        </authorList>
    </citation>
    <scope>NUCLEOTIDE SEQUENCE [LARGE SCALE GENOMIC DNA]</scope>
    <source>
        <strain evidence="2 4">AFS020204</strain>
    </source>
</reference>
<dbReference type="Proteomes" id="UP000220210">
    <property type="component" value="Unassembled WGS sequence"/>
</dbReference>
<sequence>MNKYMFQEGQTVTLFVKGAGVVSREKREIESIQDEIINLVDSNKEFSLDGKCLTKDEFFGFEFWIKPFEGDC</sequence>
<protein>
    <submittedName>
        <fullName evidence="2">Uncharacterized protein</fullName>
    </submittedName>
</protein>
<evidence type="ECO:0000313" key="1">
    <source>
        <dbReference type="EMBL" id="KXY51247.1"/>
    </source>
</evidence>
<gene>
    <name evidence="1" type="ORF">AT268_32670</name>
    <name evidence="2" type="ORF">CN357_21235</name>
</gene>
<reference evidence="1 3" key="1">
    <citation type="submission" date="2015-12" db="EMBL/GenBank/DDBJ databases">
        <title>Bacillus cereus Group isolate.</title>
        <authorList>
            <person name="Kovac J."/>
        </authorList>
    </citation>
    <scope>NUCLEOTIDE SEQUENCE [LARGE SCALE GENOMIC DNA]</scope>
    <source>
        <strain evidence="1 3">FSL K6-0073</strain>
    </source>
</reference>
<dbReference type="AlphaFoldDB" id="A0A9X6ZDY3"/>
<dbReference type="Proteomes" id="UP000075476">
    <property type="component" value="Unassembled WGS sequence"/>
</dbReference>
<organism evidence="2 4">
    <name type="scientific">Bacillus cereus</name>
    <dbReference type="NCBI Taxonomy" id="1396"/>
    <lineage>
        <taxon>Bacteria</taxon>
        <taxon>Bacillati</taxon>
        <taxon>Bacillota</taxon>
        <taxon>Bacilli</taxon>
        <taxon>Bacillales</taxon>
        <taxon>Bacillaceae</taxon>
        <taxon>Bacillus</taxon>
        <taxon>Bacillus cereus group</taxon>
    </lineage>
</organism>
<accession>A0A9X6ZDY3</accession>
<evidence type="ECO:0000313" key="4">
    <source>
        <dbReference type="Proteomes" id="UP000220210"/>
    </source>
</evidence>
<comment type="caution">
    <text evidence="2">The sequence shown here is derived from an EMBL/GenBank/DDBJ whole genome shotgun (WGS) entry which is preliminary data.</text>
</comment>
<dbReference type="EMBL" id="LOMO01000001">
    <property type="protein sequence ID" value="KXY51247.1"/>
    <property type="molecule type" value="Genomic_DNA"/>
</dbReference>
<evidence type="ECO:0000313" key="2">
    <source>
        <dbReference type="EMBL" id="PFF45982.1"/>
    </source>
</evidence>
<proteinExistence type="predicted"/>
<dbReference type="EMBL" id="NTSO01000015">
    <property type="protein sequence ID" value="PFF45982.1"/>
    <property type="molecule type" value="Genomic_DNA"/>
</dbReference>
<name>A0A9X6ZDY3_BACCE</name>